<name>A0ABX4RTV3_9FLAO</name>
<evidence type="ECO:0000256" key="1">
    <source>
        <dbReference type="SAM" id="Phobius"/>
    </source>
</evidence>
<keyword evidence="1" id="KW-1133">Transmembrane helix</keyword>
<comment type="caution">
    <text evidence="2">The sequence shown here is derived from an EMBL/GenBank/DDBJ whole genome shotgun (WGS) entry which is preliminary data.</text>
</comment>
<evidence type="ECO:0008006" key="4">
    <source>
        <dbReference type="Google" id="ProtNLM"/>
    </source>
</evidence>
<accession>A0ABX4RTV3</accession>
<gene>
    <name evidence="2" type="ORF">B0G92_2971</name>
</gene>
<dbReference type="EMBL" id="PJND01000010">
    <property type="protein sequence ID" value="PKW20259.1"/>
    <property type="molecule type" value="Genomic_DNA"/>
</dbReference>
<reference evidence="2 3" key="1">
    <citation type="submission" date="2017-12" db="EMBL/GenBank/DDBJ databases">
        <title>Genomic Encyclopedia of Type Strains, Phase III (KMG-III): the genomes of soil and plant-associated and newly described type strains.</title>
        <authorList>
            <person name="Whitman W."/>
        </authorList>
    </citation>
    <scope>NUCLEOTIDE SEQUENCE [LARGE SCALE GENOMIC DNA]</scope>
    <source>
        <strain evidence="2 3">IP-10</strain>
    </source>
</reference>
<proteinExistence type="predicted"/>
<keyword evidence="1" id="KW-0812">Transmembrane</keyword>
<feature type="transmembrane region" description="Helical" evidence="1">
    <location>
        <begin position="27"/>
        <end position="46"/>
    </location>
</feature>
<evidence type="ECO:0000313" key="2">
    <source>
        <dbReference type="EMBL" id="PKW20259.1"/>
    </source>
</evidence>
<keyword evidence="1" id="KW-0472">Membrane</keyword>
<keyword evidence="3" id="KW-1185">Reference proteome</keyword>
<organism evidence="2 3">
    <name type="scientific">Flavobacterium lindanitolerans</name>
    <dbReference type="NCBI Taxonomy" id="428988"/>
    <lineage>
        <taxon>Bacteria</taxon>
        <taxon>Pseudomonadati</taxon>
        <taxon>Bacteroidota</taxon>
        <taxon>Flavobacteriia</taxon>
        <taxon>Flavobacteriales</taxon>
        <taxon>Flavobacteriaceae</taxon>
        <taxon>Flavobacterium</taxon>
    </lineage>
</organism>
<feature type="transmembrane region" description="Helical" evidence="1">
    <location>
        <begin position="53"/>
        <end position="71"/>
    </location>
</feature>
<evidence type="ECO:0000313" key="3">
    <source>
        <dbReference type="Proteomes" id="UP000233767"/>
    </source>
</evidence>
<protein>
    <recommendedName>
        <fullName evidence="4">AmiS/UreI family transporter</fullName>
    </recommendedName>
</protein>
<dbReference type="Proteomes" id="UP000233767">
    <property type="component" value="Unassembled WGS sequence"/>
</dbReference>
<sequence>MLTTWFVICFMLGYASSSNYQKEIWIFYLATLFLHFFIMLMILNRLFGSKLNFFYLLFNLIMYSGTAWYFYNYS</sequence>